<accession>A0A0H3KYB8</accession>
<dbReference type="HOGENOM" id="CLU_183573_0_0_4"/>
<sequence>MNWYCDVERELSHIEGSIRLLERTRSCFHTQTSVTDPAYWRARLNTVRQTAERNSTLLRRTDEILARLERL</sequence>
<dbReference type="AlphaFoldDB" id="A0A0H3KYB8"/>
<dbReference type="KEGG" id="bmj:BMULJ_05591"/>
<dbReference type="Proteomes" id="UP000008815">
    <property type="component" value="Chromosome 3"/>
</dbReference>
<reference evidence="1 2" key="1">
    <citation type="submission" date="2007-04" db="EMBL/GenBank/DDBJ databases">
        <title>Complete genome sequence of Burkholderia multivorans ATCC 17616.</title>
        <authorList>
            <person name="Ohtsubo Y."/>
            <person name="Yamashita A."/>
            <person name="Kurokawa K."/>
            <person name="Takami H."/>
            <person name="Yuhara S."/>
            <person name="Nishiyama E."/>
            <person name="Endo R."/>
            <person name="Miyazaki R."/>
            <person name="Ono A."/>
            <person name="Yano K."/>
            <person name="Ito M."/>
            <person name="Sota M."/>
            <person name="Yuji N."/>
            <person name="Hattori M."/>
            <person name="Tsuda M."/>
        </authorList>
    </citation>
    <scope>NUCLEOTIDE SEQUENCE [LARGE SCALE GENOMIC DNA]</scope>
    <source>
        <strain evidence="2">ATCC 17616 / 249</strain>
    </source>
</reference>
<organism evidence="1 2">
    <name type="scientific">Burkholderia multivorans (strain ATCC 17616 / 249)</name>
    <dbReference type="NCBI Taxonomy" id="395019"/>
    <lineage>
        <taxon>Bacteria</taxon>
        <taxon>Pseudomonadati</taxon>
        <taxon>Pseudomonadota</taxon>
        <taxon>Betaproteobacteria</taxon>
        <taxon>Burkholderiales</taxon>
        <taxon>Burkholderiaceae</taxon>
        <taxon>Burkholderia</taxon>
        <taxon>Burkholderia cepacia complex</taxon>
    </lineage>
</organism>
<dbReference type="RefSeq" id="WP_012464858.1">
    <property type="nucleotide sequence ID" value="NC_010087.1"/>
</dbReference>
<evidence type="ECO:0000313" key="1">
    <source>
        <dbReference type="EMBL" id="BAG47419.1"/>
    </source>
</evidence>
<evidence type="ECO:0000313" key="2">
    <source>
        <dbReference type="Proteomes" id="UP000008815"/>
    </source>
</evidence>
<name>A0A0H3KYB8_BURM1</name>
<dbReference type="EMBL" id="AP009387">
    <property type="protein sequence ID" value="BAG47419.1"/>
    <property type="molecule type" value="Genomic_DNA"/>
</dbReference>
<gene>
    <name evidence="1" type="ordered locus">BMULJ_05591</name>
</gene>
<dbReference type="eggNOG" id="ENOG5032PQU">
    <property type="taxonomic scope" value="Bacteria"/>
</dbReference>
<protein>
    <submittedName>
        <fullName evidence="1">Uncharacterized protein</fullName>
    </submittedName>
</protein>
<keyword evidence="2" id="KW-1185">Reference proteome</keyword>
<proteinExistence type="predicted"/>